<reference evidence="2 3" key="1">
    <citation type="submission" date="2020-03" db="EMBL/GenBank/DDBJ databases">
        <title>Whole genome shotgun sequence of Phytohabitans flavus NBRC 107702.</title>
        <authorList>
            <person name="Komaki H."/>
            <person name="Tamura T."/>
        </authorList>
    </citation>
    <scope>NUCLEOTIDE SEQUENCE [LARGE SCALE GENOMIC DNA]</scope>
    <source>
        <strain evidence="2 3">NBRC 107702</strain>
    </source>
</reference>
<gene>
    <name evidence="2" type="ORF">Pflav_041300</name>
</gene>
<evidence type="ECO:0000313" key="3">
    <source>
        <dbReference type="Proteomes" id="UP000502508"/>
    </source>
</evidence>
<evidence type="ECO:0000313" key="2">
    <source>
        <dbReference type="EMBL" id="BCB77720.1"/>
    </source>
</evidence>
<dbReference type="RefSeq" id="WP_173037435.1">
    <property type="nucleotide sequence ID" value="NZ_AP022870.1"/>
</dbReference>
<proteinExistence type="predicted"/>
<organism evidence="2 3">
    <name type="scientific">Phytohabitans flavus</name>
    <dbReference type="NCBI Taxonomy" id="1076124"/>
    <lineage>
        <taxon>Bacteria</taxon>
        <taxon>Bacillati</taxon>
        <taxon>Actinomycetota</taxon>
        <taxon>Actinomycetes</taxon>
        <taxon>Micromonosporales</taxon>
        <taxon>Micromonosporaceae</taxon>
    </lineage>
</organism>
<keyword evidence="3" id="KW-1185">Reference proteome</keyword>
<accession>A0A6F8XV78</accession>
<dbReference type="KEGG" id="pfla:Pflav_041300"/>
<evidence type="ECO:0000256" key="1">
    <source>
        <dbReference type="SAM" id="MobiDB-lite"/>
    </source>
</evidence>
<feature type="region of interest" description="Disordered" evidence="1">
    <location>
        <begin position="38"/>
        <end position="65"/>
    </location>
</feature>
<dbReference type="Proteomes" id="UP000502508">
    <property type="component" value="Chromosome"/>
</dbReference>
<reference evidence="2 3" key="2">
    <citation type="submission" date="2020-03" db="EMBL/GenBank/DDBJ databases">
        <authorList>
            <person name="Ichikawa N."/>
            <person name="Kimura A."/>
            <person name="Kitahashi Y."/>
            <person name="Uohara A."/>
        </authorList>
    </citation>
    <scope>NUCLEOTIDE SEQUENCE [LARGE SCALE GENOMIC DNA]</scope>
    <source>
        <strain evidence="2 3">NBRC 107702</strain>
    </source>
</reference>
<feature type="region of interest" description="Disordered" evidence="1">
    <location>
        <begin position="1"/>
        <end position="25"/>
    </location>
</feature>
<dbReference type="AlphaFoldDB" id="A0A6F8XV78"/>
<sequence>MKITVHKRDTVAGPRASSDGPGEGLCAVPVPIGGGCGSGSGSSVGLHLTAPGGETKAPAAPLSGR</sequence>
<protein>
    <submittedName>
        <fullName evidence="2">Uncharacterized protein</fullName>
    </submittedName>
</protein>
<feature type="compositionally biased region" description="Basic and acidic residues" evidence="1">
    <location>
        <begin position="1"/>
        <end position="10"/>
    </location>
</feature>
<dbReference type="EMBL" id="AP022870">
    <property type="protein sequence ID" value="BCB77720.1"/>
    <property type="molecule type" value="Genomic_DNA"/>
</dbReference>
<name>A0A6F8XV78_9ACTN</name>